<sequence>MARPEWVDGVNYKINLQEPFFGSLTIRVRPYAFIEEGLNGVFEYTILTIGSSKPGYSICLMKKKESSYIFHCHSKDEKRMPVPEGTAIVTKHTASADVKIFLTELANSLKTSIFFNLRC</sequence>
<dbReference type="AlphaFoldDB" id="A0AAV4B993"/>
<protein>
    <submittedName>
        <fullName evidence="1">Uncharacterized protein</fullName>
    </submittedName>
</protein>
<dbReference type="Proteomes" id="UP000735302">
    <property type="component" value="Unassembled WGS sequence"/>
</dbReference>
<accession>A0AAV4B993</accession>
<evidence type="ECO:0000313" key="1">
    <source>
        <dbReference type="EMBL" id="GFO15762.1"/>
    </source>
</evidence>
<name>A0AAV4B993_9GAST</name>
<proteinExistence type="predicted"/>
<reference evidence="1 2" key="1">
    <citation type="journal article" date="2021" name="Elife">
        <title>Chloroplast acquisition without the gene transfer in kleptoplastic sea slugs, Plakobranchus ocellatus.</title>
        <authorList>
            <person name="Maeda T."/>
            <person name="Takahashi S."/>
            <person name="Yoshida T."/>
            <person name="Shimamura S."/>
            <person name="Takaki Y."/>
            <person name="Nagai Y."/>
            <person name="Toyoda A."/>
            <person name="Suzuki Y."/>
            <person name="Arimoto A."/>
            <person name="Ishii H."/>
            <person name="Satoh N."/>
            <person name="Nishiyama T."/>
            <person name="Hasebe M."/>
            <person name="Maruyama T."/>
            <person name="Minagawa J."/>
            <person name="Obokata J."/>
            <person name="Shigenobu S."/>
        </authorList>
    </citation>
    <scope>NUCLEOTIDE SEQUENCE [LARGE SCALE GENOMIC DNA]</scope>
</reference>
<comment type="caution">
    <text evidence="1">The sequence shown here is derived from an EMBL/GenBank/DDBJ whole genome shotgun (WGS) entry which is preliminary data.</text>
</comment>
<gene>
    <name evidence="1" type="ORF">PoB_004226700</name>
</gene>
<dbReference type="EMBL" id="BLXT01004630">
    <property type="protein sequence ID" value="GFO15762.1"/>
    <property type="molecule type" value="Genomic_DNA"/>
</dbReference>
<keyword evidence="2" id="KW-1185">Reference proteome</keyword>
<organism evidence="1 2">
    <name type="scientific">Plakobranchus ocellatus</name>
    <dbReference type="NCBI Taxonomy" id="259542"/>
    <lineage>
        <taxon>Eukaryota</taxon>
        <taxon>Metazoa</taxon>
        <taxon>Spiralia</taxon>
        <taxon>Lophotrochozoa</taxon>
        <taxon>Mollusca</taxon>
        <taxon>Gastropoda</taxon>
        <taxon>Heterobranchia</taxon>
        <taxon>Euthyneura</taxon>
        <taxon>Panpulmonata</taxon>
        <taxon>Sacoglossa</taxon>
        <taxon>Placobranchoidea</taxon>
        <taxon>Plakobranchidae</taxon>
        <taxon>Plakobranchus</taxon>
    </lineage>
</organism>
<evidence type="ECO:0000313" key="2">
    <source>
        <dbReference type="Proteomes" id="UP000735302"/>
    </source>
</evidence>